<keyword evidence="3" id="KW-0436">Ligase</keyword>
<dbReference type="EMBL" id="VOGW01000078">
    <property type="protein sequence ID" value="TWV47503.1"/>
    <property type="molecule type" value="Genomic_DNA"/>
</dbReference>
<dbReference type="Pfam" id="PF13193">
    <property type="entry name" value="AMP-binding_C"/>
    <property type="match status" value="1"/>
</dbReference>
<comment type="caution">
    <text evidence="3">The sequence shown here is derived from an EMBL/GenBank/DDBJ whole genome shotgun (WGS) entry which is preliminary data.</text>
</comment>
<dbReference type="InterPro" id="IPR050237">
    <property type="entry name" value="ATP-dep_AMP-bd_enzyme"/>
</dbReference>
<dbReference type="GO" id="GO:0016877">
    <property type="term" value="F:ligase activity, forming carbon-sulfur bonds"/>
    <property type="evidence" value="ECO:0007669"/>
    <property type="project" value="UniProtKB-ARBA"/>
</dbReference>
<evidence type="ECO:0000259" key="1">
    <source>
        <dbReference type="Pfam" id="PF00501"/>
    </source>
</evidence>
<name>A0A5C6JU36_9ACTN</name>
<keyword evidence="4" id="KW-1185">Reference proteome</keyword>
<dbReference type="SUPFAM" id="SSF56801">
    <property type="entry name" value="Acetyl-CoA synthetase-like"/>
    <property type="match status" value="1"/>
</dbReference>
<organism evidence="3 4">
    <name type="scientific">Streptomyces misionensis</name>
    <dbReference type="NCBI Taxonomy" id="67331"/>
    <lineage>
        <taxon>Bacteria</taxon>
        <taxon>Bacillati</taxon>
        <taxon>Actinomycetota</taxon>
        <taxon>Actinomycetes</taxon>
        <taxon>Kitasatosporales</taxon>
        <taxon>Streptomycetaceae</taxon>
        <taxon>Streptomyces</taxon>
    </lineage>
</organism>
<gene>
    <name evidence="3" type="ORF">FRZ03_13825</name>
</gene>
<evidence type="ECO:0000313" key="3">
    <source>
        <dbReference type="EMBL" id="TWV47503.1"/>
    </source>
</evidence>
<dbReference type="InterPro" id="IPR042099">
    <property type="entry name" value="ANL_N_sf"/>
</dbReference>
<dbReference type="InterPro" id="IPR000873">
    <property type="entry name" value="AMP-dep_synth/lig_dom"/>
</dbReference>
<dbReference type="Pfam" id="PF00501">
    <property type="entry name" value="AMP-binding"/>
    <property type="match status" value="1"/>
</dbReference>
<dbReference type="PROSITE" id="PS00455">
    <property type="entry name" value="AMP_BINDING"/>
    <property type="match status" value="1"/>
</dbReference>
<dbReference type="Proteomes" id="UP000320481">
    <property type="component" value="Unassembled WGS sequence"/>
</dbReference>
<dbReference type="RefSeq" id="WP_146465442.1">
    <property type="nucleotide sequence ID" value="NZ_VOGW01000078.1"/>
</dbReference>
<dbReference type="PANTHER" id="PTHR43767">
    <property type="entry name" value="LONG-CHAIN-FATTY-ACID--COA LIGASE"/>
    <property type="match status" value="1"/>
</dbReference>
<proteinExistence type="predicted"/>
<evidence type="ECO:0000313" key="4">
    <source>
        <dbReference type="Proteomes" id="UP000320481"/>
    </source>
</evidence>
<feature type="domain" description="AMP-binding enzyme C-terminal" evidence="2">
    <location>
        <begin position="418"/>
        <end position="486"/>
    </location>
</feature>
<sequence length="505" mass="54437">MSAHADLLHDLLDEAVATRPDAPAVSSADRTLTYRELDAASRRLAAWLLEQGLERRDRLVVCAPGSVVQPALVYAASRAGITFSLLHEQVRGVQLDHVLDDCEPALLVTDDDAAREAAQRRDIRTQSTASLAQTAFADGPVPERTPPGPLAVDPVCLIYTSGTTSLPKAVVSTHRQLTFSARAIQSVLGYRPADVIYSPLPLSFDYGLYQLFLSALAGAHVTLGRPAEVGPALLNNLVRAGATVLAAVPSVAEALARLLRRDRGGSTPPLRLLTNTGAAMPAQTLRSLRTSLPGLHVQLMFGLTECKRATIMPPDGDLERPGSSGRALPGVEVFVVDDDGRRLAPGEIGEIVVRGPNVMAGYWRRPELTAQRFRRVEGLFPQLHTGDHGWIDEDGFLYFDGRRDDIYKESGFRVSATEVEAAARRVPGVTAAAVLPPQPSAPAQLFVVSDLDPSEVLIGMREQIEEFKIPSHCRPVDALPLTGNGKVDRKALAALAEEAVRVRTR</sequence>
<dbReference type="PANTHER" id="PTHR43767:SF10">
    <property type="entry name" value="SURFACTIN SYNTHASE SUBUNIT 1"/>
    <property type="match status" value="1"/>
</dbReference>
<dbReference type="InterPro" id="IPR025110">
    <property type="entry name" value="AMP-bd_C"/>
</dbReference>
<accession>A0A5C6JU36</accession>
<dbReference type="InterPro" id="IPR045851">
    <property type="entry name" value="AMP-bd_C_sf"/>
</dbReference>
<protein>
    <submittedName>
        <fullName evidence="3">Acyl--CoA ligase</fullName>
    </submittedName>
</protein>
<dbReference type="InterPro" id="IPR020845">
    <property type="entry name" value="AMP-binding_CS"/>
</dbReference>
<reference evidence="3" key="1">
    <citation type="journal article" date="2019" name="Microbiol. Resour. Announc.">
        <title>Draft Genomic Sequences of Streptomyces misionensis and Streptomyces albidoflavus, bacteria applied for phytopathogen biocontrol.</title>
        <authorList>
            <person name="Pylro V."/>
            <person name="Dias A."/>
            <person name="Andreote F."/>
            <person name="Varani A."/>
            <person name="Andreote C."/>
            <person name="Bernardo E."/>
            <person name="Martins T."/>
        </authorList>
    </citation>
    <scope>NUCLEOTIDE SEQUENCE [LARGE SCALE GENOMIC DNA]</scope>
    <source>
        <strain evidence="3">66</strain>
    </source>
</reference>
<dbReference type="Gene3D" id="3.30.300.30">
    <property type="match status" value="1"/>
</dbReference>
<dbReference type="AlphaFoldDB" id="A0A5C6JU36"/>
<dbReference type="Gene3D" id="3.40.50.12780">
    <property type="entry name" value="N-terminal domain of ligase-like"/>
    <property type="match status" value="1"/>
</dbReference>
<evidence type="ECO:0000259" key="2">
    <source>
        <dbReference type="Pfam" id="PF13193"/>
    </source>
</evidence>
<feature type="domain" description="AMP-dependent synthetase/ligase" evidence="1">
    <location>
        <begin position="13"/>
        <end position="363"/>
    </location>
</feature>